<dbReference type="Proteomes" id="UP000694018">
    <property type="component" value="Chromosome"/>
</dbReference>
<sequence length="98" mass="11464">MSFIISFQFYSRLSLYIAIVVVIVTLTFNSIVDYQISNADLMDMIDKTFNSIVDYLAGTSDTLRTSTCFFQFYSRLSLLKVLCHRKHFETFNSIVDYR</sequence>
<keyword evidence="1" id="KW-0812">Transmembrane</keyword>
<gene>
    <name evidence="2" type="ORF">J5U23_01718</name>
</gene>
<accession>A0A8F5BP08</accession>
<keyword evidence="1" id="KW-1133">Transmembrane helix</keyword>
<dbReference type="AlphaFoldDB" id="A0A8F5BP08"/>
<evidence type="ECO:0000256" key="1">
    <source>
        <dbReference type="SAM" id="Phobius"/>
    </source>
</evidence>
<reference evidence="2" key="1">
    <citation type="journal article" date="2021" name="Environ. Microbiol.">
        <title>New insights into the diversity and evolution of the archaeal mobilome from three complete genomes of Saccharolobus shibatae.</title>
        <authorList>
            <person name="Medvedeva S."/>
            <person name="Brandt D."/>
            <person name="Cvirkaite-Krupovic V."/>
            <person name="Liu Y."/>
            <person name="Severinov K."/>
            <person name="Ishino S."/>
            <person name="Ishino Y."/>
            <person name="Prangishvili D."/>
            <person name="Kalinowski J."/>
            <person name="Krupovic M."/>
        </authorList>
    </citation>
    <scope>NUCLEOTIDE SEQUENCE</scope>
    <source>
        <strain evidence="2">B12</strain>
    </source>
</reference>
<name>A0A8F5BP08_SACSH</name>
<evidence type="ECO:0000313" key="2">
    <source>
        <dbReference type="EMBL" id="QXJ28849.1"/>
    </source>
</evidence>
<feature type="transmembrane region" description="Helical" evidence="1">
    <location>
        <begin position="13"/>
        <end position="32"/>
    </location>
</feature>
<dbReference type="KEGG" id="sshi:J5U23_01718"/>
<protein>
    <submittedName>
        <fullName evidence="2">Uncharacterized protein</fullName>
    </submittedName>
</protein>
<organism evidence="2 3">
    <name type="scientific">Saccharolobus shibatae (strain ATCC 51178 / DSM 5389 / JCM 8931 / NBRC 15437 / B12)</name>
    <name type="common">Sulfolobus shibatae</name>
    <dbReference type="NCBI Taxonomy" id="523848"/>
    <lineage>
        <taxon>Archaea</taxon>
        <taxon>Thermoproteota</taxon>
        <taxon>Thermoprotei</taxon>
        <taxon>Sulfolobales</taxon>
        <taxon>Sulfolobaceae</taxon>
        <taxon>Saccharolobus</taxon>
    </lineage>
</organism>
<dbReference type="EMBL" id="CP077717">
    <property type="protein sequence ID" value="QXJ28849.1"/>
    <property type="molecule type" value="Genomic_DNA"/>
</dbReference>
<keyword evidence="1" id="KW-0472">Membrane</keyword>
<evidence type="ECO:0000313" key="3">
    <source>
        <dbReference type="Proteomes" id="UP000694018"/>
    </source>
</evidence>
<proteinExistence type="predicted"/>